<sequence>MAGGAIGAGLRHFFGRWALTTFGPDYPWGTLGVNLIGGLAMGLLVGVLARSGGNEQVRLALGVGVLGGFTTFSAFSLDMVTMIERGEAAGAIGYALLSVVGAALALFAGLQLTRGAA</sequence>
<evidence type="ECO:0000256" key="7">
    <source>
        <dbReference type="ARBA" id="ARBA00023065"/>
    </source>
</evidence>
<dbReference type="PANTHER" id="PTHR28259:SF1">
    <property type="entry name" value="FLUORIDE EXPORT PROTEIN 1-RELATED"/>
    <property type="match status" value="1"/>
</dbReference>
<proteinExistence type="inferred from homology"/>
<accession>A0ABR5YBC3</accession>
<evidence type="ECO:0000256" key="4">
    <source>
        <dbReference type="ARBA" id="ARBA00022692"/>
    </source>
</evidence>
<dbReference type="Proteomes" id="UP000076609">
    <property type="component" value="Unassembled WGS sequence"/>
</dbReference>
<evidence type="ECO:0000313" key="14">
    <source>
        <dbReference type="Proteomes" id="UP000076609"/>
    </source>
</evidence>
<keyword evidence="12" id="KW-0479">Metal-binding</keyword>
<keyword evidence="5 12" id="KW-1133">Transmembrane helix</keyword>
<keyword evidence="2 12" id="KW-1003">Cell membrane</keyword>
<feature type="transmembrane region" description="Helical" evidence="12">
    <location>
        <begin position="26"/>
        <end position="47"/>
    </location>
</feature>
<keyword evidence="7 12" id="KW-0406">Ion transport</keyword>
<keyword evidence="8 12" id="KW-0472">Membrane</keyword>
<keyword evidence="9 12" id="KW-0407">Ion channel</keyword>
<comment type="activity regulation">
    <text evidence="12">Na(+) is not transported, but it plays an essential structural role and its presence is essential for fluoride channel function.</text>
</comment>
<keyword evidence="6 12" id="KW-0915">Sodium</keyword>
<evidence type="ECO:0000256" key="9">
    <source>
        <dbReference type="ARBA" id="ARBA00023303"/>
    </source>
</evidence>
<dbReference type="InterPro" id="IPR003691">
    <property type="entry name" value="FluC"/>
</dbReference>
<evidence type="ECO:0000256" key="1">
    <source>
        <dbReference type="ARBA" id="ARBA00004651"/>
    </source>
</evidence>
<comment type="caution">
    <text evidence="13">The sequence shown here is derived from an EMBL/GenBank/DDBJ whole genome shotgun (WGS) entry which is preliminary data.</text>
</comment>
<evidence type="ECO:0000256" key="10">
    <source>
        <dbReference type="ARBA" id="ARBA00035120"/>
    </source>
</evidence>
<feature type="binding site" evidence="12">
    <location>
        <position position="67"/>
    </location>
    <ligand>
        <name>Na(+)</name>
        <dbReference type="ChEBI" id="CHEBI:29101"/>
        <note>structural</note>
    </ligand>
</feature>
<keyword evidence="3" id="KW-0997">Cell inner membrane</keyword>
<protein>
    <recommendedName>
        <fullName evidence="12">Fluoride-specific ion channel FluC</fullName>
    </recommendedName>
</protein>
<comment type="similarity">
    <text evidence="10 12">Belongs to the fluoride channel Fluc/FEX (TC 1.A.43) family.</text>
</comment>
<evidence type="ECO:0000256" key="2">
    <source>
        <dbReference type="ARBA" id="ARBA00022475"/>
    </source>
</evidence>
<dbReference type="PANTHER" id="PTHR28259">
    <property type="entry name" value="FLUORIDE EXPORT PROTEIN 1-RELATED"/>
    <property type="match status" value="1"/>
</dbReference>
<keyword evidence="14" id="KW-1185">Reference proteome</keyword>
<comment type="subcellular location">
    <subcellularLocation>
        <location evidence="1 12">Cell membrane</location>
        <topology evidence="1 12">Multi-pass membrane protein</topology>
    </subcellularLocation>
</comment>
<organism evidence="13 14">
    <name type="scientific">Sphingomonas hankookensis</name>
    <dbReference type="NCBI Taxonomy" id="563996"/>
    <lineage>
        <taxon>Bacteria</taxon>
        <taxon>Pseudomonadati</taxon>
        <taxon>Pseudomonadota</taxon>
        <taxon>Alphaproteobacteria</taxon>
        <taxon>Sphingomonadales</taxon>
        <taxon>Sphingomonadaceae</taxon>
        <taxon>Sphingomonas</taxon>
    </lineage>
</organism>
<comment type="function">
    <text evidence="12">Fluoride-specific ion channel. Important for reducing fluoride concentration in the cell, thus reducing its toxicity.</text>
</comment>
<reference evidence="14" key="1">
    <citation type="submission" date="2016-01" db="EMBL/GenBank/DDBJ databases">
        <title>Draft genome of Chromobacterium sp. F49.</title>
        <authorList>
            <person name="Hong K.W."/>
        </authorList>
    </citation>
    <scope>NUCLEOTIDE SEQUENCE [LARGE SCALE GENOMIC DNA]</scope>
    <source>
        <strain evidence="14">CN3</strain>
    </source>
</reference>
<gene>
    <name evidence="12" type="primary">fluC</name>
    <name evidence="12" type="synonym">crcB</name>
    <name evidence="13" type="ORF">AVT10_15620</name>
</gene>
<name>A0ABR5YBC3_9SPHN</name>
<evidence type="ECO:0000256" key="3">
    <source>
        <dbReference type="ARBA" id="ARBA00022519"/>
    </source>
</evidence>
<feature type="transmembrane region" description="Helical" evidence="12">
    <location>
        <begin position="89"/>
        <end position="110"/>
    </location>
</feature>
<evidence type="ECO:0000256" key="5">
    <source>
        <dbReference type="ARBA" id="ARBA00022989"/>
    </source>
</evidence>
<evidence type="ECO:0000256" key="12">
    <source>
        <dbReference type="HAMAP-Rule" id="MF_00454"/>
    </source>
</evidence>
<feature type="transmembrane region" description="Helical" evidence="12">
    <location>
        <begin position="59"/>
        <end position="77"/>
    </location>
</feature>
<evidence type="ECO:0000256" key="6">
    <source>
        <dbReference type="ARBA" id="ARBA00023053"/>
    </source>
</evidence>
<evidence type="ECO:0000313" key="13">
    <source>
        <dbReference type="EMBL" id="KZE13445.1"/>
    </source>
</evidence>
<keyword evidence="4 12" id="KW-0812">Transmembrane</keyword>
<dbReference type="EMBL" id="LQQO01000021">
    <property type="protein sequence ID" value="KZE13445.1"/>
    <property type="molecule type" value="Genomic_DNA"/>
</dbReference>
<dbReference type="Pfam" id="PF02537">
    <property type="entry name" value="CRCB"/>
    <property type="match status" value="1"/>
</dbReference>
<feature type="binding site" evidence="12">
    <location>
        <position position="70"/>
    </location>
    <ligand>
        <name>Na(+)</name>
        <dbReference type="ChEBI" id="CHEBI:29101"/>
        <note>structural</note>
    </ligand>
</feature>
<dbReference type="HAMAP" id="MF_00454">
    <property type="entry name" value="FluC"/>
    <property type="match status" value="1"/>
</dbReference>
<comment type="catalytic activity">
    <reaction evidence="11">
        <text>fluoride(in) = fluoride(out)</text>
        <dbReference type="Rhea" id="RHEA:76159"/>
        <dbReference type="ChEBI" id="CHEBI:17051"/>
    </reaction>
    <physiologicalReaction direction="left-to-right" evidence="11">
        <dbReference type="Rhea" id="RHEA:76160"/>
    </physiologicalReaction>
</comment>
<keyword evidence="12" id="KW-0813">Transport</keyword>
<evidence type="ECO:0000256" key="11">
    <source>
        <dbReference type="ARBA" id="ARBA00035585"/>
    </source>
</evidence>
<evidence type="ECO:0000256" key="8">
    <source>
        <dbReference type="ARBA" id="ARBA00023136"/>
    </source>
</evidence>